<dbReference type="EMBL" id="CAJVRM010000363">
    <property type="protein sequence ID" value="CAG8980183.1"/>
    <property type="molecule type" value="Genomic_DNA"/>
</dbReference>
<dbReference type="OrthoDB" id="10320710at2759"/>
<protein>
    <submittedName>
        <fullName evidence="2">Uncharacterized protein</fullName>
    </submittedName>
</protein>
<name>A0A9N9LT15_9HELO</name>
<evidence type="ECO:0000256" key="1">
    <source>
        <dbReference type="SAM" id="SignalP"/>
    </source>
</evidence>
<reference evidence="2" key="1">
    <citation type="submission" date="2021-07" db="EMBL/GenBank/DDBJ databases">
        <authorList>
            <person name="Durling M."/>
        </authorList>
    </citation>
    <scope>NUCLEOTIDE SEQUENCE</scope>
</reference>
<feature type="signal peptide" evidence="1">
    <location>
        <begin position="1"/>
        <end position="18"/>
    </location>
</feature>
<evidence type="ECO:0000313" key="2">
    <source>
        <dbReference type="EMBL" id="CAG8980183.1"/>
    </source>
</evidence>
<dbReference type="GO" id="GO:0008237">
    <property type="term" value="F:metallopeptidase activity"/>
    <property type="evidence" value="ECO:0007669"/>
    <property type="project" value="InterPro"/>
</dbReference>
<dbReference type="AlphaFoldDB" id="A0A9N9LT15"/>
<keyword evidence="3" id="KW-1185">Reference proteome</keyword>
<dbReference type="Proteomes" id="UP000701801">
    <property type="component" value="Unassembled WGS sequence"/>
</dbReference>
<accession>A0A9N9LT15</accession>
<comment type="caution">
    <text evidence="2">The sequence shown here is derived from an EMBL/GenBank/DDBJ whole genome shotgun (WGS) entry which is preliminary data.</text>
</comment>
<sequence>MKSIQVLLLLLLTYTSLSLEVGIREPEPITRSGRSIFQSLRKRWGFFMRGFPMESPTSTGDIWPNNITDIIEQVVALSSYIVDTVKADDATFIQFFGSPAYYDNVMGIFSRIANIDSETRGRFTEIQIYGDQNNRFHKIPMELAGEFELINGAPTIWLYWLFTLYEDVWWLNPNWGDQPIEGQLSSLVKTRQCAILHELTHVVGTLDLYGPVIPGTDPATGISDGGEILDHRIADAATGWGDKKFLWKHLSHDFFPKLWSKKDLELLKVYNEKPVLLLPQLKSGPIYAAHNAENYALFAMALLANWNSNGQMVPERGEPAFWWKTATRRDPFEYLPPPYDVQGERQFKLFWINTGRTRGI</sequence>
<organism evidence="2 3">
    <name type="scientific">Hymenoscyphus albidus</name>
    <dbReference type="NCBI Taxonomy" id="595503"/>
    <lineage>
        <taxon>Eukaryota</taxon>
        <taxon>Fungi</taxon>
        <taxon>Dikarya</taxon>
        <taxon>Ascomycota</taxon>
        <taxon>Pezizomycotina</taxon>
        <taxon>Leotiomycetes</taxon>
        <taxon>Helotiales</taxon>
        <taxon>Helotiaceae</taxon>
        <taxon>Hymenoscyphus</taxon>
    </lineage>
</organism>
<gene>
    <name evidence="2" type="ORF">HYALB_00007426</name>
</gene>
<dbReference type="Gene3D" id="3.40.390.10">
    <property type="entry name" value="Collagenase (Catalytic Domain)"/>
    <property type="match status" value="1"/>
</dbReference>
<feature type="chain" id="PRO_5040245866" evidence="1">
    <location>
        <begin position="19"/>
        <end position="360"/>
    </location>
</feature>
<dbReference type="InterPro" id="IPR024079">
    <property type="entry name" value="MetalloPept_cat_dom_sf"/>
</dbReference>
<proteinExistence type="predicted"/>
<evidence type="ECO:0000313" key="3">
    <source>
        <dbReference type="Proteomes" id="UP000701801"/>
    </source>
</evidence>
<keyword evidence="1" id="KW-0732">Signal</keyword>